<sequence>MAYPFHDHWLTETLRLRESLWGPLDDTAEVSRARAQGGTLEARLFTRSRLLAQREGLAANLQRWQHVAKLVLLLFSVLAVMTGGALAAGALGDGSRPVNLTLAVAALLGLNTLAFASWLLSFVVQSGATGSLLGNAWLRLTRRLARGPDAALLPRALLELSARNRLTRWGAGALSHWLWSLALLTAFLALLALLAARRYVFQWETTVLSPDTFVTLAHALGWLPSLLGFPLPPAETIRASGGQITLPDAAQALWSGWLLGIVAVYGVLPRIAALVLSVAVIRRRVARLALDASLPGIAELHDRLMPASVTTGIDAPAPGREPAQMPTQARPVNVSSSKLLGVELPADLIWPPGEPASGVQDLGIVDTREQRRQVLETLHQTGAQRLLACCDARQTPDRGVLALLTEFAALADDFRVVLLPDDDSPARRRQWREQLMHAGLPPEHVLPGMAQAWAWLADHTERSPTR</sequence>
<feature type="transmembrane region" description="Helical" evidence="1">
    <location>
        <begin position="98"/>
        <end position="124"/>
    </location>
</feature>
<evidence type="ECO:0000256" key="1">
    <source>
        <dbReference type="SAM" id="Phobius"/>
    </source>
</evidence>
<organism evidence="2 3">
    <name type="scientific">Yanghanlia caeni</name>
    <dbReference type="NCBI Taxonomy" id="3064283"/>
    <lineage>
        <taxon>Bacteria</taxon>
        <taxon>Pseudomonadati</taxon>
        <taxon>Pseudomonadota</taxon>
        <taxon>Betaproteobacteria</taxon>
        <taxon>Burkholderiales</taxon>
        <taxon>Alcaligenaceae</taxon>
        <taxon>Yanghanlia</taxon>
    </lineage>
</organism>
<keyword evidence="1" id="KW-0812">Transmembrane</keyword>
<evidence type="ECO:0000313" key="2">
    <source>
        <dbReference type="EMBL" id="MDR4126054.1"/>
    </source>
</evidence>
<protein>
    <submittedName>
        <fullName evidence="2">DUF2868 domain-containing protein</fullName>
    </submittedName>
</protein>
<feature type="transmembrane region" description="Helical" evidence="1">
    <location>
        <begin position="177"/>
        <end position="200"/>
    </location>
</feature>
<feature type="transmembrane region" description="Helical" evidence="1">
    <location>
        <begin position="252"/>
        <end position="281"/>
    </location>
</feature>
<keyword evidence="1" id="KW-0472">Membrane</keyword>
<evidence type="ECO:0000313" key="3">
    <source>
        <dbReference type="Proteomes" id="UP001232156"/>
    </source>
</evidence>
<dbReference type="InterPro" id="IPR021296">
    <property type="entry name" value="DUF2868"/>
</dbReference>
<comment type="caution">
    <text evidence="2">The sequence shown here is derived from an EMBL/GenBank/DDBJ whole genome shotgun (WGS) entry which is preliminary data.</text>
</comment>
<dbReference type="Proteomes" id="UP001232156">
    <property type="component" value="Unassembled WGS sequence"/>
</dbReference>
<reference evidence="2 3" key="1">
    <citation type="submission" date="2023-08" db="EMBL/GenBank/DDBJ databases">
        <title>Alcaligenaceae gen. nov., a novel taxon isolated from the sludge of Yixing Pesticide Factory.</title>
        <authorList>
            <person name="Ruan L."/>
        </authorList>
    </citation>
    <scope>NUCLEOTIDE SEQUENCE [LARGE SCALE GENOMIC DNA]</scope>
    <source>
        <strain evidence="2 3">LG-2</strain>
    </source>
</reference>
<accession>A0ABU1D6K8</accession>
<keyword evidence="3" id="KW-1185">Reference proteome</keyword>
<proteinExistence type="predicted"/>
<gene>
    <name evidence="2" type="ORF">Q8947_08680</name>
</gene>
<dbReference type="RefSeq" id="WP_347287052.1">
    <property type="nucleotide sequence ID" value="NZ_JAUZQE010000017.1"/>
</dbReference>
<dbReference type="EMBL" id="JAUZQE010000017">
    <property type="protein sequence ID" value="MDR4126054.1"/>
    <property type="molecule type" value="Genomic_DNA"/>
</dbReference>
<keyword evidence="1" id="KW-1133">Transmembrane helix</keyword>
<feature type="transmembrane region" description="Helical" evidence="1">
    <location>
        <begin position="70"/>
        <end position="91"/>
    </location>
</feature>
<name>A0ABU1D6K8_9BURK</name>
<dbReference type="Pfam" id="PF11067">
    <property type="entry name" value="DUF2868"/>
    <property type="match status" value="1"/>
</dbReference>